<sequence>MSTEKTVKIKFRQDDQDQLGPRITDEEAEFTIEMQEDPYFYPKETRSESPSAKVNFGNPFEDQQKPSTTEDSDGEFDWNEELDPLKLKRKKTAKERLQAAIRDPCCWDYLSPLIKRVIIAFLVLDALSKAEKKARPISTNIRRTKEFEQDHLAKQLSSFDIFRKGISNIVLVDKPSSDVSGRLEKNKMDINSTERAKMIAKKLFYSLAATTEQQQEEEKIKLEIHHFIPYFHNPEEAKEAFDVFDKDRNGNLTRREFRDTVVQIYRERKGLAQAIGDTSQALGKIDGTLLVITAIITLFISLSIFQVDFWAALIPFGTFLAACAFIFDTSAKALCQGVVFQFVTHPYDSGDLVLIDDSYMFVENIGILGTVFVGADGSKLYAPTTLLQSKIVCNVRRSGNMGESITFNIDFQTANETILLLRERLVEWVLSQTRDFGPGFDMRVSQMVDMNQLILVIWLPHKGNWVELGKRFQRKTRFMLALKSILTELDIRYELPTQRITQVDVKDQNFLRQELFRSQVTM</sequence>
<dbReference type="GO" id="GO:0016020">
    <property type="term" value="C:membrane"/>
    <property type="evidence" value="ECO:0007669"/>
    <property type="project" value="InterPro"/>
</dbReference>
<comment type="caution">
    <text evidence="5">The sequence shown here is derived from an EMBL/GenBank/DDBJ whole genome shotgun (WGS) entry which is preliminary data.</text>
</comment>
<dbReference type="OrthoDB" id="544685at2759"/>
<dbReference type="PANTHER" id="PTHR31323">
    <property type="entry name" value="MECHANOSENSITIVE ION CHANNEL PROTEIN MSY2"/>
    <property type="match status" value="1"/>
</dbReference>
<dbReference type="PROSITE" id="PS50222">
    <property type="entry name" value="EF_HAND_2"/>
    <property type="match status" value="1"/>
</dbReference>
<name>A0A367JYP0_RHIST</name>
<evidence type="ECO:0000313" key="6">
    <source>
        <dbReference type="Proteomes" id="UP000253551"/>
    </source>
</evidence>
<keyword evidence="6" id="KW-1185">Reference proteome</keyword>
<dbReference type="SMART" id="SM00054">
    <property type="entry name" value="EFh"/>
    <property type="match status" value="1"/>
</dbReference>
<dbReference type="Pfam" id="PF00924">
    <property type="entry name" value="MS_channel_2nd"/>
    <property type="match status" value="1"/>
</dbReference>
<dbReference type="AlphaFoldDB" id="A0A367JYP0"/>
<keyword evidence="3" id="KW-1133">Transmembrane helix</keyword>
<dbReference type="InterPro" id="IPR018247">
    <property type="entry name" value="EF_Hand_1_Ca_BS"/>
</dbReference>
<evidence type="ECO:0000313" key="5">
    <source>
        <dbReference type="EMBL" id="RCH95056.1"/>
    </source>
</evidence>
<reference evidence="5 6" key="1">
    <citation type="journal article" date="2018" name="G3 (Bethesda)">
        <title>Phylogenetic and Phylogenomic Definition of Rhizopus Species.</title>
        <authorList>
            <person name="Gryganskyi A.P."/>
            <person name="Golan J."/>
            <person name="Dolatabadi S."/>
            <person name="Mondo S."/>
            <person name="Robb S."/>
            <person name="Idnurm A."/>
            <person name="Muszewska A."/>
            <person name="Steczkiewicz K."/>
            <person name="Masonjones S."/>
            <person name="Liao H.L."/>
            <person name="Gajdeczka M.T."/>
            <person name="Anike F."/>
            <person name="Vuek A."/>
            <person name="Anishchenko I.M."/>
            <person name="Voigt K."/>
            <person name="de Hoog G.S."/>
            <person name="Smith M.E."/>
            <person name="Heitman J."/>
            <person name="Vilgalys R."/>
            <person name="Stajich J.E."/>
        </authorList>
    </citation>
    <scope>NUCLEOTIDE SEQUENCE [LARGE SCALE GENOMIC DNA]</scope>
    <source>
        <strain evidence="5 6">LSU 92-RS-03</strain>
    </source>
</reference>
<gene>
    <name evidence="5" type="ORF">CU098_008180</name>
</gene>
<evidence type="ECO:0000256" key="1">
    <source>
        <dbReference type="ARBA" id="ARBA00022837"/>
    </source>
</evidence>
<dbReference type="InterPro" id="IPR011992">
    <property type="entry name" value="EF-hand-dom_pair"/>
</dbReference>
<evidence type="ECO:0000259" key="4">
    <source>
        <dbReference type="PROSITE" id="PS50222"/>
    </source>
</evidence>
<keyword evidence="3" id="KW-0472">Membrane</keyword>
<evidence type="ECO:0000256" key="3">
    <source>
        <dbReference type="SAM" id="Phobius"/>
    </source>
</evidence>
<accession>A0A367JYP0</accession>
<keyword evidence="3" id="KW-0812">Transmembrane</keyword>
<dbReference type="InterPro" id="IPR010920">
    <property type="entry name" value="LSM_dom_sf"/>
</dbReference>
<dbReference type="SUPFAM" id="SSF47473">
    <property type="entry name" value="EF-hand"/>
    <property type="match status" value="1"/>
</dbReference>
<dbReference type="PROSITE" id="PS00018">
    <property type="entry name" value="EF_HAND_1"/>
    <property type="match status" value="1"/>
</dbReference>
<feature type="domain" description="EF-hand" evidence="4">
    <location>
        <begin position="232"/>
        <end position="267"/>
    </location>
</feature>
<feature type="compositionally biased region" description="Basic and acidic residues" evidence="2">
    <location>
        <begin position="1"/>
        <end position="15"/>
    </location>
</feature>
<dbReference type="SUPFAM" id="SSF50182">
    <property type="entry name" value="Sm-like ribonucleoproteins"/>
    <property type="match status" value="1"/>
</dbReference>
<evidence type="ECO:0000256" key="2">
    <source>
        <dbReference type="SAM" id="MobiDB-lite"/>
    </source>
</evidence>
<keyword evidence="1" id="KW-0106">Calcium</keyword>
<dbReference type="GO" id="GO:0006874">
    <property type="term" value="P:intracellular calcium ion homeostasis"/>
    <property type="evidence" value="ECO:0007669"/>
    <property type="project" value="TreeGrafter"/>
</dbReference>
<dbReference type="EMBL" id="PJQM01002476">
    <property type="protein sequence ID" value="RCH95056.1"/>
    <property type="molecule type" value="Genomic_DNA"/>
</dbReference>
<feature type="region of interest" description="Disordered" evidence="2">
    <location>
        <begin position="40"/>
        <end position="77"/>
    </location>
</feature>
<dbReference type="GO" id="GO:0005262">
    <property type="term" value="F:calcium channel activity"/>
    <property type="evidence" value="ECO:0007669"/>
    <property type="project" value="TreeGrafter"/>
</dbReference>
<dbReference type="Gene3D" id="1.10.238.10">
    <property type="entry name" value="EF-hand"/>
    <property type="match status" value="1"/>
</dbReference>
<dbReference type="Proteomes" id="UP000253551">
    <property type="component" value="Unassembled WGS sequence"/>
</dbReference>
<feature type="region of interest" description="Disordered" evidence="2">
    <location>
        <begin position="1"/>
        <end position="22"/>
    </location>
</feature>
<dbReference type="PANTHER" id="PTHR31323:SF1">
    <property type="entry name" value="MECHANOSENSITIVE ION CHANNEL PROTEIN"/>
    <property type="match status" value="1"/>
</dbReference>
<dbReference type="InterPro" id="IPR002048">
    <property type="entry name" value="EF_hand_dom"/>
</dbReference>
<proteinExistence type="predicted"/>
<dbReference type="STRING" id="4846.A0A367JYP0"/>
<feature type="transmembrane region" description="Helical" evidence="3">
    <location>
        <begin position="287"/>
        <end position="304"/>
    </location>
</feature>
<dbReference type="InterPro" id="IPR006685">
    <property type="entry name" value="MscS_channel_2nd"/>
</dbReference>
<protein>
    <recommendedName>
        <fullName evidence="4">EF-hand domain-containing protein</fullName>
    </recommendedName>
</protein>
<organism evidence="5 6">
    <name type="scientific">Rhizopus stolonifer</name>
    <name type="common">Rhizopus nigricans</name>
    <dbReference type="NCBI Taxonomy" id="4846"/>
    <lineage>
        <taxon>Eukaryota</taxon>
        <taxon>Fungi</taxon>
        <taxon>Fungi incertae sedis</taxon>
        <taxon>Mucoromycota</taxon>
        <taxon>Mucoromycotina</taxon>
        <taxon>Mucoromycetes</taxon>
        <taxon>Mucorales</taxon>
        <taxon>Mucorineae</taxon>
        <taxon>Rhizopodaceae</taxon>
        <taxon>Rhizopus</taxon>
    </lineage>
</organism>
<dbReference type="GO" id="GO:0005509">
    <property type="term" value="F:calcium ion binding"/>
    <property type="evidence" value="ECO:0007669"/>
    <property type="project" value="InterPro"/>
</dbReference>